<dbReference type="InterPro" id="IPR049371">
    <property type="entry name" value="GspD-like_N0"/>
</dbReference>
<dbReference type="InterPro" id="IPR013355">
    <property type="entry name" value="Pilus_4_PilQ"/>
</dbReference>
<keyword evidence="4" id="KW-0812">Transmembrane</keyword>
<evidence type="ECO:0000256" key="6">
    <source>
        <dbReference type="ARBA" id="ARBA00022927"/>
    </source>
</evidence>
<keyword evidence="5" id="KW-0732">Signal</keyword>
<dbReference type="InterPro" id="IPR021731">
    <property type="entry name" value="AMIN_dom"/>
</dbReference>
<dbReference type="InterPro" id="IPR005644">
    <property type="entry name" value="NolW-like"/>
</dbReference>
<dbReference type="Gene3D" id="3.30.1370.130">
    <property type="match status" value="1"/>
</dbReference>
<dbReference type="InterPro" id="IPR011662">
    <property type="entry name" value="Secretin/TonB_short_N"/>
</dbReference>
<evidence type="ECO:0000256" key="8">
    <source>
        <dbReference type="ARBA" id="ARBA00023237"/>
    </source>
</evidence>
<evidence type="ECO:0000256" key="3">
    <source>
        <dbReference type="ARBA" id="ARBA00022448"/>
    </source>
</evidence>
<evidence type="ECO:0000256" key="5">
    <source>
        <dbReference type="ARBA" id="ARBA00022729"/>
    </source>
</evidence>
<evidence type="ECO:0000256" key="1">
    <source>
        <dbReference type="ARBA" id="ARBA00004442"/>
    </source>
</evidence>
<dbReference type="Proteomes" id="UP000245539">
    <property type="component" value="Unassembled WGS sequence"/>
</dbReference>
<dbReference type="SMART" id="SM00965">
    <property type="entry name" value="STN"/>
    <property type="match status" value="1"/>
</dbReference>
<evidence type="ECO:0000256" key="7">
    <source>
        <dbReference type="ARBA" id="ARBA00023136"/>
    </source>
</evidence>
<proteinExistence type="inferred from homology"/>
<accession>A0A317CR18</accession>
<gene>
    <name evidence="11" type="ORF">DKW60_01165</name>
</gene>
<reference evidence="11 12" key="1">
    <citation type="submission" date="2018-05" db="EMBL/GenBank/DDBJ databases">
        <title>Leucothrix arctica sp. nov., isolated from Arctic seawater.</title>
        <authorList>
            <person name="Choi A."/>
            <person name="Baek K."/>
        </authorList>
    </citation>
    <scope>NUCLEOTIDE SEQUENCE [LARGE SCALE GENOMIC DNA]</scope>
    <source>
        <strain evidence="11 12">JCM 18388</strain>
    </source>
</reference>
<name>A0A317CR18_9GAMM</name>
<dbReference type="InterPro" id="IPR001775">
    <property type="entry name" value="GspD/PilQ"/>
</dbReference>
<sequence>MAKGSGKLRVMVSLTQQARYKTSVQGSQVVVTFSRHGAASGDAQVAQQNRQGPAVVQRAVSQQAQASNYIPRPASQAPIRPVQRPVTVRQLAPIDFRRHSDGSGKAIIKLPHPATKVTATKNGNILMVKISDAATKEPRKRLNVLDFATPVSYIDIERKGADALVKLIANTAFEHKISREGNQYVITMGKVQRKEQPVDPLKPVQKKYKGKPLSLNFQDIEVRSVLQLLADFTDKNIVVSDSVKGNITLRLKSVPWDQALDIVLESKALAMRSNGNVIWVAPAVELQAKEQQELQALERKKALEPLVTEYISVNFAKADEMLALINSQTNGKNSSMLSDRGNVSVDTRTNTLLVQDTVSRVDQVRNMVKSLDVPVRQVSVEARIVIASDNFGKELGTRFGVTKIGSSGGITSGSLGSTSSIADNMASGTSIEVPGLDDRLNVNLPVVGAAGSLGFSLLAKDYLLDLELSALQAESKGDVVSTPRVVTADKKKAVIEQGVDIPYLQASSSGATSVSFKKAVLSLEVTPQVTPDEHVIMDLKVNQDTVGEVYSGVPSINTREITTQVLVDNGQTVVLGGVHEETNQNDTTKVPVLSDLPYLGKLFQKNVKSNDKRELLIFVTPKIMN</sequence>
<comment type="similarity">
    <text evidence="2">Belongs to the bacterial secretin family. PilQ subfamily.</text>
</comment>
<dbReference type="InterPro" id="IPR038591">
    <property type="entry name" value="NolW-like_sf"/>
</dbReference>
<dbReference type="Gene3D" id="2.60.40.3470">
    <property type="match status" value="1"/>
</dbReference>
<dbReference type="PANTHER" id="PTHR30604:SF1">
    <property type="entry name" value="DNA UTILIZATION PROTEIN HOFQ"/>
    <property type="match status" value="1"/>
</dbReference>
<dbReference type="GO" id="GO:0009279">
    <property type="term" value="C:cell outer membrane"/>
    <property type="evidence" value="ECO:0007669"/>
    <property type="project" value="UniProtKB-SubCell"/>
</dbReference>
<dbReference type="GO" id="GO:0009306">
    <property type="term" value="P:protein secretion"/>
    <property type="evidence" value="ECO:0007669"/>
    <property type="project" value="InterPro"/>
</dbReference>
<organism evidence="11 12">
    <name type="scientific">Leucothrix pacifica</name>
    <dbReference type="NCBI Taxonomy" id="1247513"/>
    <lineage>
        <taxon>Bacteria</taxon>
        <taxon>Pseudomonadati</taxon>
        <taxon>Pseudomonadota</taxon>
        <taxon>Gammaproteobacteria</taxon>
        <taxon>Thiotrichales</taxon>
        <taxon>Thiotrichaceae</taxon>
        <taxon>Leucothrix</taxon>
    </lineage>
</organism>
<dbReference type="EMBL" id="QGKM01000003">
    <property type="protein sequence ID" value="PWR00542.1"/>
    <property type="molecule type" value="Genomic_DNA"/>
</dbReference>
<keyword evidence="8" id="KW-0998">Cell outer membrane</keyword>
<dbReference type="PANTHER" id="PTHR30604">
    <property type="entry name" value="PROTEIN TRANSPORT PROTEIN HOFQ"/>
    <property type="match status" value="1"/>
</dbReference>
<keyword evidence="6" id="KW-0653">Protein transport</keyword>
<evidence type="ECO:0000259" key="10">
    <source>
        <dbReference type="SMART" id="SM00965"/>
    </source>
</evidence>
<dbReference type="InterPro" id="IPR051808">
    <property type="entry name" value="Type_IV_pilus_biogenesis"/>
</dbReference>
<keyword evidence="3 9" id="KW-0813">Transport</keyword>
<comment type="subcellular location">
    <subcellularLocation>
        <location evidence="1 9">Cell outer membrane</location>
    </subcellularLocation>
</comment>
<dbReference type="Pfam" id="PF00263">
    <property type="entry name" value="Secretin"/>
    <property type="match status" value="1"/>
</dbReference>
<dbReference type="PRINTS" id="PR00811">
    <property type="entry name" value="BCTERIALGSPD"/>
</dbReference>
<dbReference type="NCBIfam" id="TIGR02515">
    <property type="entry name" value="IV_pilus_PilQ"/>
    <property type="match status" value="1"/>
</dbReference>
<dbReference type="InterPro" id="IPR004846">
    <property type="entry name" value="T2SS/T3SS_dom"/>
</dbReference>
<protein>
    <submittedName>
        <fullName evidence="11">Type IV pilus secretin PilQ</fullName>
    </submittedName>
</protein>
<comment type="caution">
    <text evidence="11">The sequence shown here is derived from an EMBL/GenBank/DDBJ whole genome shotgun (WGS) entry which is preliminary data.</text>
</comment>
<dbReference type="AlphaFoldDB" id="A0A317CR18"/>
<feature type="domain" description="Secretin/TonB short N-terminal" evidence="10">
    <location>
        <begin position="235"/>
        <end position="283"/>
    </location>
</feature>
<evidence type="ECO:0000313" key="12">
    <source>
        <dbReference type="Proteomes" id="UP000245539"/>
    </source>
</evidence>
<evidence type="ECO:0000256" key="2">
    <source>
        <dbReference type="ARBA" id="ARBA00006304"/>
    </source>
</evidence>
<evidence type="ECO:0000313" key="11">
    <source>
        <dbReference type="EMBL" id="PWR00542.1"/>
    </source>
</evidence>
<dbReference type="Gene3D" id="3.30.1370.120">
    <property type="match status" value="1"/>
</dbReference>
<dbReference type="Pfam" id="PF03958">
    <property type="entry name" value="Secretin_N"/>
    <property type="match status" value="1"/>
</dbReference>
<dbReference type="Pfam" id="PF11741">
    <property type="entry name" value="AMIN"/>
    <property type="match status" value="1"/>
</dbReference>
<evidence type="ECO:0000256" key="9">
    <source>
        <dbReference type="RuleBase" id="RU004004"/>
    </source>
</evidence>
<dbReference type="InterPro" id="IPR004845">
    <property type="entry name" value="T2SS_GspD_CS"/>
</dbReference>
<keyword evidence="12" id="KW-1185">Reference proteome</keyword>
<keyword evidence="7" id="KW-0472">Membrane</keyword>
<dbReference type="Pfam" id="PF21305">
    <property type="entry name" value="type_II_gspD_N0"/>
    <property type="match status" value="1"/>
</dbReference>
<dbReference type="PROSITE" id="PS00875">
    <property type="entry name" value="T2SP_D"/>
    <property type="match status" value="1"/>
</dbReference>
<evidence type="ECO:0000256" key="4">
    <source>
        <dbReference type="ARBA" id="ARBA00022692"/>
    </source>
</evidence>